<dbReference type="Pfam" id="PF13683">
    <property type="entry name" value="rve_3"/>
    <property type="match status" value="1"/>
</dbReference>
<evidence type="ECO:0000259" key="1">
    <source>
        <dbReference type="PROSITE" id="PS50994"/>
    </source>
</evidence>
<accession>A0A0G0XN98</accession>
<proteinExistence type="predicted"/>
<dbReference type="InterPro" id="IPR012337">
    <property type="entry name" value="RNaseH-like_sf"/>
</dbReference>
<name>A0A0G0XN98_9BACT</name>
<comment type="caution">
    <text evidence="2">The sequence shown here is derived from an EMBL/GenBank/DDBJ whole genome shotgun (WGS) entry which is preliminary data.</text>
</comment>
<sequence length="297" mass="35029">MPYTNNPNLPRVRMEAVELVRQGKSVRETARHFGFAHNTVLNWLKRAPEYGRFGQLVIPTRSSRPHHHPKELPMEIVSRILNLRSERNQCAEIIHHRLAQEGIVVSISSVKRVFHRLGISRYSQWKKWHQYPPRPMPEKPGFLVEIDSVHEGMPSDRLSAYALIDVNSRWAYAEPALRVNSWATAGFLRQARKQSPFPFRTIQTDHGSEFSKWFTKAAEYQGISHRHSRVRTPTDNGHVERFIRTLQDECLHRISRNFRIWKKEIPEFLHYYNTERPHMGLNFKTPIEMIKWSEAID</sequence>
<dbReference type="Proteomes" id="UP000033859">
    <property type="component" value="Unassembled WGS sequence"/>
</dbReference>
<dbReference type="Pfam" id="PF13384">
    <property type="entry name" value="HTH_23"/>
    <property type="match status" value="1"/>
</dbReference>
<organism evidence="2 3">
    <name type="scientific">Candidatus Yanofskybacteria bacterium GW2011_GWC2_41_9</name>
    <dbReference type="NCBI Taxonomy" id="1619029"/>
    <lineage>
        <taxon>Bacteria</taxon>
        <taxon>Candidatus Yanofskyibacteriota</taxon>
    </lineage>
</organism>
<dbReference type="GO" id="GO:0015074">
    <property type="term" value="P:DNA integration"/>
    <property type="evidence" value="ECO:0007669"/>
    <property type="project" value="InterPro"/>
</dbReference>
<dbReference type="InterPro" id="IPR001584">
    <property type="entry name" value="Integrase_cat-core"/>
</dbReference>
<feature type="domain" description="Integrase catalytic" evidence="1">
    <location>
        <begin position="136"/>
        <end position="294"/>
    </location>
</feature>
<dbReference type="GO" id="GO:0003676">
    <property type="term" value="F:nucleic acid binding"/>
    <property type="evidence" value="ECO:0007669"/>
    <property type="project" value="InterPro"/>
</dbReference>
<evidence type="ECO:0000313" key="3">
    <source>
        <dbReference type="Proteomes" id="UP000033859"/>
    </source>
</evidence>
<protein>
    <submittedName>
        <fullName evidence="2">Integrase core domain protein</fullName>
    </submittedName>
</protein>
<dbReference type="SUPFAM" id="SSF46689">
    <property type="entry name" value="Homeodomain-like"/>
    <property type="match status" value="1"/>
</dbReference>
<evidence type="ECO:0000313" key="2">
    <source>
        <dbReference type="EMBL" id="KKS25937.1"/>
    </source>
</evidence>
<dbReference type="AlphaFoldDB" id="A0A0G0XN98"/>
<dbReference type="PROSITE" id="PS50994">
    <property type="entry name" value="INTEGRASE"/>
    <property type="match status" value="1"/>
</dbReference>
<dbReference type="PANTHER" id="PTHR35004">
    <property type="entry name" value="TRANSPOSASE RV3428C-RELATED"/>
    <property type="match status" value="1"/>
</dbReference>
<dbReference type="PANTHER" id="PTHR35004:SF6">
    <property type="entry name" value="TRANSPOSASE"/>
    <property type="match status" value="1"/>
</dbReference>
<dbReference type="InterPro" id="IPR009057">
    <property type="entry name" value="Homeodomain-like_sf"/>
</dbReference>
<dbReference type="Gene3D" id="3.30.420.10">
    <property type="entry name" value="Ribonuclease H-like superfamily/Ribonuclease H"/>
    <property type="match status" value="1"/>
</dbReference>
<gene>
    <name evidence="2" type="ORF">UU84_C0031G0007</name>
</gene>
<dbReference type="EMBL" id="LCCE01000031">
    <property type="protein sequence ID" value="KKS25937.1"/>
    <property type="molecule type" value="Genomic_DNA"/>
</dbReference>
<dbReference type="InterPro" id="IPR036397">
    <property type="entry name" value="RNaseH_sf"/>
</dbReference>
<dbReference type="SUPFAM" id="SSF53098">
    <property type="entry name" value="Ribonuclease H-like"/>
    <property type="match status" value="1"/>
</dbReference>
<reference evidence="2 3" key="1">
    <citation type="journal article" date="2015" name="Nature">
        <title>rRNA introns, odd ribosomes, and small enigmatic genomes across a large radiation of phyla.</title>
        <authorList>
            <person name="Brown C.T."/>
            <person name="Hug L.A."/>
            <person name="Thomas B.C."/>
            <person name="Sharon I."/>
            <person name="Castelle C.J."/>
            <person name="Singh A."/>
            <person name="Wilkins M.J."/>
            <person name="Williams K.H."/>
            <person name="Banfield J.F."/>
        </authorList>
    </citation>
    <scope>NUCLEOTIDE SEQUENCE [LARGE SCALE GENOMIC DNA]</scope>
</reference>